<name>A0AAV3FHL6_BIFLL</name>
<dbReference type="AlphaFoldDB" id="A0AAV3FHL6"/>
<dbReference type="Pfam" id="PF02467">
    <property type="entry name" value="Whib"/>
    <property type="match status" value="1"/>
</dbReference>
<dbReference type="EMBL" id="AJTJ01000133">
    <property type="protein sequence ID" value="EIJ21861.1"/>
    <property type="molecule type" value="Genomic_DNA"/>
</dbReference>
<comment type="caution">
    <text evidence="2">The sequence shown here is derived from an EMBL/GenBank/DDBJ whole genome shotgun (WGS) entry which is preliminary data.</text>
</comment>
<dbReference type="InterPro" id="IPR034768">
    <property type="entry name" value="4FE4S_WBL"/>
</dbReference>
<proteinExistence type="predicted"/>
<feature type="domain" description="4Fe-4S Wbl-type" evidence="1">
    <location>
        <begin position="1"/>
        <end position="29"/>
    </location>
</feature>
<dbReference type="Proteomes" id="UP000005929">
    <property type="component" value="Unassembled WGS sequence"/>
</dbReference>
<protein>
    <submittedName>
        <fullName evidence="2">Transcription factor WhiB domain protein</fullName>
    </submittedName>
</protein>
<sequence>MREQCLKWAIDHDERFGIWGGMSERERRRYKREHRERA</sequence>
<evidence type="ECO:0000313" key="3">
    <source>
        <dbReference type="Proteomes" id="UP000005929"/>
    </source>
</evidence>
<evidence type="ECO:0000313" key="2">
    <source>
        <dbReference type="EMBL" id="EIJ21861.1"/>
    </source>
</evidence>
<evidence type="ECO:0000259" key="1">
    <source>
        <dbReference type="PROSITE" id="PS51674"/>
    </source>
</evidence>
<accession>A0AAV3FHL6</accession>
<organism evidence="2 3">
    <name type="scientific">Bifidobacterium longum subsp. longum 2-2B</name>
    <dbReference type="NCBI Taxonomy" id="1161745"/>
    <lineage>
        <taxon>Bacteria</taxon>
        <taxon>Bacillati</taxon>
        <taxon>Actinomycetota</taxon>
        <taxon>Actinomycetes</taxon>
        <taxon>Bifidobacteriales</taxon>
        <taxon>Bifidobacteriaceae</taxon>
        <taxon>Bifidobacterium</taxon>
    </lineage>
</organism>
<dbReference type="PROSITE" id="PS51674">
    <property type="entry name" value="4FE4S_WBL"/>
    <property type="match status" value="1"/>
</dbReference>
<reference evidence="2 3" key="1">
    <citation type="journal article" date="2013" name="Genome Announc.">
        <title>Draft Genome Sequences of Two Pairs of Human Intestinal Bifidobacterium longum subsp. longum Strains, 44B and 1-6B and 35B and 2-2B, Consecutively Isolated from Two Children after a 5-Year Time Period.</title>
        <authorList>
            <person name="Shkoporov A.N."/>
            <person name="Efimov B.A."/>
            <person name="Khokhlova E.V."/>
            <person name="Chaplin A.V."/>
            <person name="Kafarskaya L.I."/>
            <person name="Durkin A.S."/>
            <person name="McCorrison J."/>
            <person name="Torralba M."/>
            <person name="Gillis M."/>
            <person name="Sutton G."/>
            <person name="Weibel D.B."/>
            <person name="Nelson K.E."/>
            <person name="Smeianov V.V."/>
        </authorList>
    </citation>
    <scope>NUCLEOTIDE SEQUENCE [LARGE SCALE GENOMIC DNA]</scope>
    <source>
        <strain evidence="2 3">2-2B</strain>
    </source>
</reference>
<gene>
    <name evidence="2" type="ORF">HMPREF1315_0101</name>
</gene>